<organism evidence="6 7">
    <name type="scientific">Halomonas korlensis</name>
    <dbReference type="NCBI Taxonomy" id="463301"/>
    <lineage>
        <taxon>Bacteria</taxon>
        <taxon>Pseudomonadati</taxon>
        <taxon>Pseudomonadota</taxon>
        <taxon>Gammaproteobacteria</taxon>
        <taxon>Oceanospirillales</taxon>
        <taxon>Halomonadaceae</taxon>
        <taxon>Halomonas</taxon>
    </lineage>
</organism>
<gene>
    <name evidence="6" type="ORF">SAMN04487955_105189</name>
</gene>
<dbReference type="Pfam" id="PF13535">
    <property type="entry name" value="ATP-grasp_4"/>
    <property type="match status" value="1"/>
</dbReference>
<dbReference type="Proteomes" id="UP000198693">
    <property type="component" value="Unassembled WGS sequence"/>
</dbReference>
<evidence type="ECO:0000256" key="2">
    <source>
        <dbReference type="ARBA" id="ARBA00022741"/>
    </source>
</evidence>
<feature type="domain" description="ATP-grasp" evidence="5">
    <location>
        <begin position="83"/>
        <end position="325"/>
    </location>
</feature>
<dbReference type="PANTHER" id="PTHR43585:SF2">
    <property type="entry name" value="ATP-GRASP ENZYME FSQD"/>
    <property type="match status" value="1"/>
</dbReference>
<evidence type="ECO:0000256" key="4">
    <source>
        <dbReference type="PROSITE-ProRule" id="PRU00409"/>
    </source>
</evidence>
<evidence type="ECO:0000313" key="6">
    <source>
        <dbReference type="EMBL" id="SFU65685.1"/>
    </source>
</evidence>
<proteinExistence type="predicted"/>
<dbReference type="RefSeq" id="WP_089795151.1">
    <property type="nucleotide sequence ID" value="NZ_FPBP01000005.1"/>
</dbReference>
<evidence type="ECO:0000259" key="5">
    <source>
        <dbReference type="PROSITE" id="PS50975"/>
    </source>
</evidence>
<dbReference type="GO" id="GO:0016874">
    <property type="term" value="F:ligase activity"/>
    <property type="evidence" value="ECO:0007669"/>
    <property type="project" value="UniProtKB-KW"/>
</dbReference>
<dbReference type="PANTHER" id="PTHR43585">
    <property type="entry name" value="FUMIPYRROLE BIOSYNTHESIS PROTEIN C"/>
    <property type="match status" value="1"/>
</dbReference>
<dbReference type="Gene3D" id="3.30.470.20">
    <property type="entry name" value="ATP-grasp fold, B domain"/>
    <property type="match status" value="1"/>
</dbReference>
<reference evidence="7" key="1">
    <citation type="submission" date="2016-10" db="EMBL/GenBank/DDBJ databases">
        <authorList>
            <person name="Varghese N."/>
            <person name="Submissions S."/>
        </authorList>
    </citation>
    <scope>NUCLEOTIDE SEQUENCE [LARGE SCALE GENOMIC DNA]</scope>
    <source>
        <strain evidence="7">CGMCC 1.6981</strain>
    </source>
</reference>
<dbReference type="InterPro" id="IPR011761">
    <property type="entry name" value="ATP-grasp"/>
</dbReference>
<dbReference type="AlphaFoldDB" id="A0A1I7HY90"/>
<keyword evidence="2 4" id="KW-0547">Nucleotide-binding</keyword>
<evidence type="ECO:0000256" key="3">
    <source>
        <dbReference type="ARBA" id="ARBA00022840"/>
    </source>
</evidence>
<accession>A0A1I7HY90</accession>
<dbReference type="SUPFAM" id="SSF56059">
    <property type="entry name" value="Glutathione synthetase ATP-binding domain-like"/>
    <property type="match status" value="1"/>
</dbReference>
<dbReference type="STRING" id="463301.SAMN04487955_105189"/>
<dbReference type="GO" id="GO:0005524">
    <property type="term" value="F:ATP binding"/>
    <property type="evidence" value="ECO:0007669"/>
    <property type="project" value="UniProtKB-UniRule"/>
</dbReference>
<dbReference type="EMBL" id="FPBP01000005">
    <property type="protein sequence ID" value="SFU65685.1"/>
    <property type="molecule type" value="Genomic_DNA"/>
</dbReference>
<dbReference type="OrthoDB" id="8441067at2"/>
<keyword evidence="1" id="KW-0436">Ligase</keyword>
<name>A0A1I7HY90_9GAMM</name>
<dbReference type="PROSITE" id="PS50975">
    <property type="entry name" value="ATP_GRASP"/>
    <property type="match status" value="1"/>
</dbReference>
<keyword evidence="3 4" id="KW-0067">ATP-binding</keyword>
<dbReference type="InterPro" id="IPR052032">
    <property type="entry name" value="ATP-dep_AA_Ligase"/>
</dbReference>
<keyword evidence="7" id="KW-1185">Reference proteome</keyword>
<evidence type="ECO:0000256" key="1">
    <source>
        <dbReference type="ARBA" id="ARBA00022598"/>
    </source>
</evidence>
<protein>
    <submittedName>
        <fullName evidence="6">ATP-grasp domain-containing protein</fullName>
    </submittedName>
</protein>
<evidence type="ECO:0000313" key="7">
    <source>
        <dbReference type="Proteomes" id="UP000198693"/>
    </source>
</evidence>
<sequence>MKRNIFIPALEEYQRMELDTLRDAKDLAFHSLLDVETLVENPSFSFNQLLEQAREALEEAKRSVGSIDAIIAHWDFPTSVLVPILCKEYDIPAPPLASVLKCEHKYWSRLEQSKVIPEHVPQFCSIDPFAPDPLDELTLEYPFWLKPVKAFSSQLGFKIENEAQFHAAIEEIRQAIQHFGDPFNEALAHVDLPDEIKQANGNTCIAEQLIAGVQGAPEGTVFQGEFNVHGVFDQPKDEGEALFDRLEYPSSMPERIQRQMIAASKQFLEHIGFDNGCFNAEFMWDEENDKLWLVEFNTRISQSHSEMFVMVDGMSNHEVAIDIALGERPSMPNRLGPFPVAAKCIIPHEQEDAIVKRVPSEQELDELKERFPGIQIRLDIEPGMRLSELLNQDSFTYHIGTIILGADSHEELRTRYHECLEALRFEFEPTNVAAEA</sequence>
<dbReference type="GO" id="GO:0046872">
    <property type="term" value="F:metal ion binding"/>
    <property type="evidence" value="ECO:0007669"/>
    <property type="project" value="InterPro"/>
</dbReference>